<keyword evidence="3" id="KW-1185">Reference proteome</keyword>
<name>A0A0A1DF45_NOCSI</name>
<sequence length="209" mass="23002">MPKTLAELRAEKAAKLPTRSVRLCLNLELVEKVQRLSSEKADLIINATATAGQGDEDREAKARVRKSAERAEPEMPPRVAEIDAELTALWDQMRDYEGDLQLNGVDGAAWQAYKDDHPPREGNISDTRNGNGVVNTTDLMADLGDWAVSWNDEKLTEGDWSGWLSKRIAPADMTDLVRRVVEMQEFKVTVPPKALSGSPSTLSAESADA</sequence>
<dbReference type="RefSeq" id="WP_038676258.1">
    <property type="nucleotide sequence ID" value="NZ_BJMC01000025.1"/>
</dbReference>
<dbReference type="AlphaFoldDB" id="A0A0A1DF45"/>
<evidence type="ECO:0000313" key="2">
    <source>
        <dbReference type="EMBL" id="AIY15846.1"/>
    </source>
</evidence>
<feature type="region of interest" description="Disordered" evidence="1">
    <location>
        <begin position="48"/>
        <end position="76"/>
    </location>
</feature>
<protein>
    <submittedName>
        <fullName evidence="2">Uncharacterized protein</fullName>
    </submittedName>
</protein>
<feature type="compositionally biased region" description="Basic and acidic residues" evidence="1">
    <location>
        <begin position="58"/>
        <end position="75"/>
    </location>
</feature>
<evidence type="ECO:0000256" key="1">
    <source>
        <dbReference type="SAM" id="MobiDB-lite"/>
    </source>
</evidence>
<dbReference type="STRING" id="2045.KR76_01985"/>
<dbReference type="GeneID" id="96607754"/>
<proteinExistence type="predicted"/>
<dbReference type="HOGENOM" id="CLU_1254856_0_0_11"/>
<dbReference type="KEGG" id="psim:KR76_01985"/>
<accession>A0A0A1DF45</accession>
<dbReference type="EMBL" id="CP009896">
    <property type="protein sequence ID" value="AIY15846.1"/>
    <property type="molecule type" value="Genomic_DNA"/>
</dbReference>
<organism evidence="2 3">
    <name type="scientific">Nocardioides simplex</name>
    <name type="common">Arthrobacter simplex</name>
    <dbReference type="NCBI Taxonomy" id="2045"/>
    <lineage>
        <taxon>Bacteria</taxon>
        <taxon>Bacillati</taxon>
        <taxon>Actinomycetota</taxon>
        <taxon>Actinomycetes</taxon>
        <taxon>Propionibacteriales</taxon>
        <taxon>Nocardioidaceae</taxon>
        <taxon>Pimelobacter</taxon>
    </lineage>
</organism>
<dbReference type="Proteomes" id="UP000030300">
    <property type="component" value="Chromosome"/>
</dbReference>
<evidence type="ECO:0000313" key="3">
    <source>
        <dbReference type="Proteomes" id="UP000030300"/>
    </source>
</evidence>
<gene>
    <name evidence="2" type="ORF">KR76_01985</name>
</gene>
<dbReference type="OrthoDB" id="3837255at2"/>
<reference evidence="2 3" key="1">
    <citation type="journal article" date="2015" name="Genome Announc.">
        <title>Complete Genome Sequence of Steroid-Transforming Nocardioides simplex VKM Ac-2033D.</title>
        <authorList>
            <person name="Shtratnikova V.Y."/>
            <person name="Schelkunov M.I."/>
            <person name="Pekov Y.A."/>
            <person name="Fokina V.V."/>
            <person name="Logacheva M.D."/>
            <person name="Sokolov S.L."/>
            <person name="Bragin E.Y."/>
            <person name="Ashapkin V.V."/>
            <person name="Donova M.V."/>
        </authorList>
    </citation>
    <scope>NUCLEOTIDE SEQUENCE [LARGE SCALE GENOMIC DNA]</scope>
    <source>
        <strain evidence="2 3">VKM Ac-2033D</strain>
    </source>
</reference>